<evidence type="ECO:0000256" key="1">
    <source>
        <dbReference type="SAM" id="MobiDB-lite"/>
    </source>
</evidence>
<feature type="domain" description="ANTAR" evidence="2">
    <location>
        <begin position="10"/>
        <end position="71"/>
    </location>
</feature>
<evidence type="ECO:0000313" key="3">
    <source>
        <dbReference type="EMBL" id="AYG84846.1"/>
    </source>
</evidence>
<dbReference type="RefSeq" id="WP_246033741.1">
    <property type="nucleotide sequence ID" value="NZ_CP032698.1"/>
</dbReference>
<dbReference type="InterPro" id="IPR036388">
    <property type="entry name" value="WH-like_DNA-bd_sf"/>
</dbReference>
<dbReference type="GO" id="GO:0003723">
    <property type="term" value="F:RNA binding"/>
    <property type="evidence" value="ECO:0007669"/>
    <property type="project" value="InterPro"/>
</dbReference>
<dbReference type="SMART" id="SM01012">
    <property type="entry name" value="ANTAR"/>
    <property type="match status" value="1"/>
</dbReference>
<sequence>MNEQSPAEDNEALHREVEQLRRAMKTRPAIDLARGALMASFKLSPQDAWTVLVTVSQHTNCKLHQVAEDVLDSINGDPLPQTLQRHLAAALAPFRAKPPTPSDRTDLPTVVPGPRPDAAHPVAQPLDPCP</sequence>
<dbReference type="EMBL" id="CP032698">
    <property type="protein sequence ID" value="AYG84846.1"/>
    <property type="molecule type" value="Genomic_DNA"/>
</dbReference>
<dbReference type="SUPFAM" id="SSF52172">
    <property type="entry name" value="CheY-like"/>
    <property type="match status" value="1"/>
</dbReference>
<accession>A0A387HLR4</accession>
<dbReference type="Proteomes" id="UP000271554">
    <property type="component" value="Chromosome"/>
</dbReference>
<dbReference type="InterPro" id="IPR005561">
    <property type="entry name" value="ANTAR"/>
</dbReference>
<dbReference type="InterPro" id="IPR011006">
    <property type="entry name" value="CheY-like_superfamily"/>
</dbReference>
<organism evidence="3 4">
    <name type="scientific">Streptomyces hundungensis</name>
    <dbReference type="NCBI Taxonomy" id="1077946"/>
    <lineage>
        <taxon>Bacteria</taxon>
        <taxon>Bacillati</taxon>
        <taxon>Actinomycetota</taxon>
        <taxon>Actinomycetes</taxon>
        <taxon>Kitasatosporales</taxon>
        <taxon>Streptomycetaceae</taxon>
        <taxon>Streptomyces</taxon>
    </lineage>
</organism>
<dbReference type="PROSITE" id="PS50921">
    <property type="entry name" value="ANTAR"/>
    <property type="match status" value="1"/>
</dbReference>
<evidence type="ECO:0000259" key="2">
    <source>
        <dbReference type="PROSITE" id="PS50921"/>
    </source>
</evidence>
<keyword evidence="4" id="KW-1185">Reference proteome</keyword>
<evidence type="ECO:0000313" key="4">
    <source>
        <dbReference type="Proteomes" id="UP000271554"/>
    </source>
</evidence>
<dbReference type="AlphaFoldDB" id="A0A387HLR4"/>
<proteinExistence type="predicted"/>
<gene>
    <name evidence="3" type="ORF">DWB77_07061</name>
</gene>
<protein>
    <recommendedName>
        <fullName evidence="2">ANTAR domain-containing protein</fullName>
    </recommendedName>
</protein>
<reference evidence="3 4" key="1">
    <citation type="submission" date="2018-10" db="EMBL/GenBank/DDBJ databases">
        <title>Relationship between Morphology and Antimicrobial Activity in Streptomyces.</title>
        <authorList>
            <person name="Kang H.J."/>
            <person name="Kim S.B."/>
        </authorList>
    </citation>
    <scope>NUCLEOTIDE SEQUENCE [LARGE SCALE GENOMIC DNA]</scope>
    <source>
        <strain evidence="3 4">BH38</strain>
    </source>
</reference>
<dbReference type="Gene3D" id="1.10.10.10">
    <property type="entry name" value="Winged helix-like DNA-binding domain superfamily/Winged helix DNA-binding domain"/>
    <property type="match status" value="1"/>
</dbReference>
<dbReference type="KEGG" id="shun:DWB77_07061"/>
<dbReference type="Pfam" id="PF03861">
    <property type="entry name" value="ANTAR"/>
    <property type="match status" value="1"/>
</dbReference>
<feature type="region of interest" description="Disordered" evidence="1">
    <location>
        <begin position="93"/>
        <end position="130"/>
    </location>
</feature>
<name>A0A387HLR4_9ACTN</name>